<evidence type="ECO:0000313" key="2">
    <source>
        <dbReference type="EMBL" id="KAG2490590.1"/>
    </source>
</evidence>
<protein>
    <submittedName>
        <fullName evidence="2">Uncharacterized protein</fullName>
    </submittedName>
</protein>
<comment type="caution">
    <text evidence="2">The sequence shown here is derived from an EMBL/GenBank/DDBJ whole genome shotgun (WGS) entry which is preliminary data.</text>
</comment>
<dbReference type="AlphaFoldDB" id="A0A835XVI8"/>
<evidence type="ECO:0000313" key="3">
    <source>
        <dbReference type="Proteomes" id="UP000612055"/>
    </source>
</evidence>
<proteinExistence type="predicted"/>
<feature type="compositionally biased region" description="Pro residues" evidence="1">
    <location>
        <begin position="325"/>
        <end position="343"/>
    </location>
</feature>
<gene>
    <name evidence="2" type="ORF">HYH03_010983</name>
</gene>
<evidence type="ECO:0000256" key="1">
    <source>
        <dbReference type="SAM" id="MobiDB-lite"/>
    </source>
</evidence>
<reference evidence="2" key="1">
    <citation type="journal article" date="2020" name="bioRxiv">
        <title>Comparative genomics of Chlamydomonas.</title>
        <authorList>
            <person name="Craig R.J."/>
            <person name="Hasan A.R."/>
            <person name="Ness R.W."/>
            <person name="Keightley P.D."/>
        </authorList>
    </citation>
    <scope>NUCLEOTIDE SEQUENCE</scope>
    <source>
        <strain evidence="2">CCAP 11/70</strain>
    </source>
</reference>
<keyword evidence="3" id="KW-1185">Reference proteome</keyword>
<feature type="region of interest" description="Disordered" evidence="1">
    <location>
        <begin position="1"/>
        <end position="127"/>
    </location>
</feature>
<organism evidence="2 3">
    <name type="scientific">Edaphochlamys debaryana</name>
    <dbReference type="NCBI Taxonomy" id="47281"/>
    <lineage>
        <taxon>Eukaryota</taxon>
        <taxon>Viridiplantae</taxon>
        <taxon>Chlorophyta</taxon>
        <taxon>core chlorophytes</taxon>
        <taxon>Chlorophyceae</taxon>
        <taxon>CS clade</taxon>
        <taxon>Chlamydomonadales</taxon>
        <taxon>Chlamydomonadales incertae sedis</taxon>
        <taxon>Edaphochlamys</taxon>
    </lineage>
</organism>
<feature type="compositionally biased region" description="Acidic residues" evidence="1">
    <location>
        <begin position="22"/>
        <end position="44"/>
    </location>
</feature>
<feature type="compositionally biased region" description="Polar residues" evidence="1">
    <location>
        <begin position="1"/>
        <end position="10"/>
    </location>
</feature>
<sequence length="405" mass="41310">MKCKRSTGSGARQDRSGYGSDTDYDDEDYQQDVGAEEPAGEEDGGGERSSGSGLAAGPHTGPRLPTGSADPACLGSLRGNPSLGLGRPDGSERALPASGLDLNAASDPPGALGGYLGSESDLPAPAAPSEELLQRLAKPAPAGMRWVMQPDPVAPSASCGFEPCEPAGVASLRGDSAYSLMSGAEAQHAGSKRLREEPQMQQLSNTRPRPAALVNPFADIALQMAQLNGLPPAPAMPAARDAAALLNSASWAKPITHASAAPAWMRASEVDALLGEMGIWCPPGMSLPGQLQQQRPSRALTATARLALPAARPGRDLNSLLRRGLPPPELSAPPPAAPPPPPPGVACTLSSCAETRLSGCGANAAAGEQGYLMGGSRLPRPSDGSTSRGVYALHAIDCLPLEALL</sequence>
<feature type="region of interest" description="Disordered" evidence="1">
    <location>
        <begin position="183"/>
        <end position="207"/>
    </location>
</feature>
<dbReference type="Proteomes" id="UP000612055">
    <property type="component" value="Unassembled WGS sequence"/>
</dbReference>
<dbReference type="EMBL" id="JAEHOE010000060">
    <property type="protein sequence ID" value="KAG2490590.1"/>
    <property type="molecule type" value="Genomic_DNA"/>
</dbReference>
<feature type="region of interest" description="Disordered" evidence="1">
    <location>
        <begin position="317"/>
        <end position="343"/>
    </location>
</feature>
<name>A0A835XVI8_9CHLO</name>
<accession>A0A835XVI8</accession>